<evidence type="ECO:0000313" key="1">
    <source>
        <dbReference type="EMBL" id="KAF1927781.1"/>
    </source>
</evidence>
<dbReference type="GeneID" id="54350562"/>
<dbReference type="EMBL" id="ML978971">
    <property type="protein sequence ID" value="KAF1927781.1"/>
    <property type="molecule type" value="Genomic_DNA"/>
</dbReference>
<accession>A0A6A5RHG3</accession>
<name>A0A6A5RHG3_9PLEO</name>
<dbReference type="RefSeq" id="XP_033448033.1">
    <property type="nucleotide sequence ID" value="XM_033592894.1"/>
</dbReference>
<protein>
    <submittedName>
        <fullName evidence="1">Uncharacterized protein</fullName>
    </submittedName>
</protein>
<gene>
    <name evidence="1" type="ORF">M421DRAFT_421622</name>
</gene>
<evidence type="ECO:0000313" key="2">
    <source>
        <dbReference type="Proteomes" id="UP000800082"/>
    </source>
</evidence>
<organism evidence="1 2">
    <name type="scientific">Didymella exigua CBS 183.55</name>
    <dbReference type="NCBI Taxonomy" id="1150837"/>
    <lineage>
        <taxon>Eukaryota</taxon>
        <taxon>Fungi</taxon>
        <taxon>Dikarya</taxon>
        <taxon>Ascomycota</taxon>
        <taxon>Pezizomycotina</taxon>
        <taxon>Dothideomycetes</taxon>
        <taxon>Pleosporomycetidae</taxon>
        <taxon>Pleosporales</taxon>
        <taxon>Pleosporineae</taxon>
        <taxon>Didymellaceae</taxon>
        <taxon>Didymella</taxon>
    </lineage>
</organism>
<sequence>MSVVTAAASLMLSHFQCEKISGEMDIFSQAVRKSQLDHRLQKPPVSVQDTEGLQLTGYVSSTTCEANPRKLLQLPVENTSP</sequence>
<dbReference type="Proteomes" id="UP000800082">
    <property type="component" value="Unassembled WGS sequence"/>
</dbReference>
<dbReference type="AlphaFoldDB" id="A0A6A5RHG3"/>
<keyword evidence="2" id="KW-1185">Reference proteome</keyword>
<proteinExistence type="predicted"/>
<reference evidence="1" key="1">
    <citation type="journal article" date="2020" name="Stud. Mycol.">
        <title>101 Dothideomycetes genomes: a test case for predicting lifestyles and emergence of pathogens.</title>
        <authorList>
            <person name="Haridas S."/>
            <person name="Albert R."/>
            <person name="Binder M."/>
            <person name="Bloem J."/>
            <person name="Labutti K."/>
            <person name="Salamov A."/>
            <person name="Andreopoulos B."/>
            <person name="Baker S."/>
            <person name="Barry K."/>
            <person name="Bills G."/>
            <person name="Bluhm B."/>
            <person name="Cannon C."/>
            <person name="Castanera R."/>
            <person name="Culley D."/>
            <person name="Daum C."/>
            <person name="Ezra D."/>
            <person name="Gonzalez J."/>
            <person name="Henrissat B."/>
            <person name="Kuo A."/>
            <person name="Liang C."/>
            <person name="Lipzen A."/>
            <person name="Lutzoni F."/>
            <person name="Magnuson J."/>
            <person name="Mondo S."/>
            <person name="Nolan M."/>
            <person name="Ohm R."/>
            <person name="Pangilinan J."/>
            <person name="Park H.-J."/>
            <person name="Ramirez L."/>
            <person name="Alfaro M."/>
            <person name="Sun H."/>
            <person name="Tritt A."/>
            <person name="Yoshinaga Y."/>
            <person name="Zwiers L.-H."/>
            <person name="Turgeon B."/>
            <person name="Goodwin S."/>
            <person name="Spatafora J."/>
            <person name="Crous P."/>
            <person name="Grigoriev I."/>
        </authorList>
    </citation>
    <scope>NUCLEOTIDE SEQUENCE</scope>
    <source>
        <strain evidence="1">CBS 183.55</strain>
    </source>
</reference>